<gene>
    <name evidence="4" type="ORF">CSC3H3_17770</name>
</gene>
<evidence type="ECO:0000313" key="5">
    <source>
        <dbReference type="Proteomes" id="UP000233458"/>
    </source>
</evidence>
<dbReference type="Pfam" id="PF00497">
    <property type="entry name" value="SBP_bac_3"/>
    <property type="match status" value="1"/>
</dbReference>
<reference evidence="4 5" key="1">
    <citation type="submission" date="2017-10" db="EMBL/GenBank/DDBJ databases">
        <title>Biodiversity and function of Thalassospira species in the particle-attached aromatic-hydrocarbon-degrading consortia from the surface seawater of the China South Sea.</title>
        <authorList>
            <person name="Dong C."/>
            <person name="Liu R."/>
            <person name="Shao Z."/>
        </authorList>
    </citation>
    <scope>NUCLEOTIDE SEQUENCE [LARGE SCALE GENOMIC DNA]</scope>
    <source>
        <strain evidence="4 5">CSC3H3</strain>
    </source>
</reference>
<keyword evidence="5" id="KW-1185">Reference proteome</keyword>
<feature type="signal peptide" evidence="2">
    <location>
        <begin position="1"/>
        <end position="37"/>
    </location>
</feature>
<protein>
    <submittedName>
        <fullName evidence="4">ABC transporter substrate-binding protein</fullName>
    </submittedName>
</protein>
<name>A0ABM6QCP5_9PROT</name>
<sequence length="279" mass="31193">MVSSLYLMVVNQRASRIAGWVACFLLAIALTYSPARADDDACKRLLVSGNPDYPPYLWPNPDNPAELIGANAEFIRAVGKEIGVEISVVNDGPWGRVQEEMRRGNIDVIAGAFFTPKRTLYMDYLKPAFQGTRTRIWTLDNFPRQISSWDELIGLEGVTVINNSFGPEFDNFARENLTLRESPTLAQSLRLVELGRADYLVYEDFPAAAFIAKNNLANIVANPVDISAEDLFVTMSRNSPCNTENMRVRLSSAIRKLVDDGLMKRLLASNLEQWGQLVN</sequence>
<dbReference type="Proteomes" id="UP000233458">
    <property type="component" value="Chromosome"/>
</dbReference>
<dbReference type="PANTHER" id="PTHR35936">
    <property type="entry name" value="MEMBRANE-BOUND LYTIC MUREIN TRANSGLYCOSYLASE F"/>
    <property type="match status" value="1"/>
</dbReference>
<keyword evidence="1 2" id="KW-0732">Signal</keyword>
<evidence type="ECO:0000259" key="3">
    <source>
        <dbReference type="SMART" id="SM00062"/>
    </source>
</evidence>
<proteinExistence type="predicted"/>
<dbReference type="PANTHER" id="PTHR35936:SF6">
    <property type="entry name" value="AMINO ACID ABC TRANSPORTER SUBSTRATE-BINDING PAAT FAMILY PROTEIN"/>
    <property type="match status" value="1"/>
</dbReference>
<feature type="domain" description="Solute-binding protein family 3/N-terminal" evidence="3">
    <location>
        <begin position="44"/>
        <end position="270"/>
    </location>
</feature>
<organism evidence="4 5">
    <name type="scientific">Thalassospira marina</name>
    <dbReference type="NCBI Taxonomy" id="2048283"/>
    <lineage>
        <taxon>Bacteria</taxon>
        <taxon>Pseudomonadati</taxon>
        <taxon>Pseudomonadota</taxon>
        <taxon>Alphaproteobacteria</taxon>
        <taxon>Rhodospirillales</taxon>
        <taxon>Thalassospiraceae</taxon>
        <taxon>Thalassospira</taxon>
    </lineage>
</organism>
<dbReference type="InterPro" id="IPR001638">
    <property type="entry name" value="Solute-binding_3/MltF_N"/>
</dbReference>
<accession>A0ABM6QCP5</accession>
<dbReference type="SMART" id="SM00062">
    <property type="entry name" value="PBPb"/>
    <property type="match status" value="1"/>
</dbReference>
<dbReference type="Gene3D" id="3.40.190.10">
    <property type="entry name" value="Periplasmic binding protein-like II"/>
    <property type="match status" value="2"/>
</dbReference>
<evidence type="ECO:0000256" key="1">
    <source>
        <dbReference type="ARBA" id="ARBA00022729"/>
    </source>
</evidence>
<dbReference type="SUPFAM" id="SSF53850">
    <property type="entry name" value="Periplasmic binding protein-like II"/>
    <property type="match status" value="1"/>
</dbReference>
<dbReference type="EMBL" id="CP024199">
    <property type="protein sequence ID" value="AUG54359.1"/>
    <property type="molecule type" value="Genomic_DNA"/>
</dbReference>
<evidence type="ECO:0000313" key="4">
    <source>
        <dbReference type="EMBL" id="AUG54359.1"/>
    </source>
</evidence>
<evidence type="ECO:0000256" key="2">
    <source>
        <dbReference type="SAM" id="SignalP"/>
    </source>
</evidence>
<feature type="chain" id="PRO_5046019086" evidence="2">
    <location>
        <begin position="38"/>
        <end position="279"/>
    </location>
</feature>
<dbReference type="RefSeq" id="WP_101285701.1">
    <property type="nucleotide sequence ID" value="NZ_CP024199.1"/>
</dbReference>